<name>A0ABV7XC56_9SPHN</name>
<gene>
    <name evidence="1" type="ORF">ACFOMD_13930</name>
</gene>
<accession>A0ABV7XC56</accession>
<evidence type="ECO:0000313" key="2">
    <source>
        <dbReference type="Proteomes" id="UP001595615"/>
    </source>
</evidence>
<organism evidence="1 2">
    <name type="scientific">Sphingoaurantiacus capsulatus</name>
    <dbReference type="NCBI Taxonomy" id="1771310"/>
    <lineage>
        <taxon>Bacteria</taxon>
        <taxon>Pseudomonadati</taxon>
        <taxon>Pseudomonadota</taxon>
        <taxon>Alphaproteobacteria</taxon>
        <taxon>Sphingomonadales</taxon>
        <taxon>Sphingosinicellaceae</taxon>
        <taxon>Sphingoaurantiacus</taxon>
    </lineage>
</organism>
<dbReference type="RefSeq" id="WP_380862399.1">
    <property type="nucleotide sequence ID" value="NZ_JBHRXV010000011.1"/>
</dbReference>
<dbReference type="EMBL" id="JBHRXV010000011">
    <property type="protein sequence ID" value="MFC3713674.1"/>
    <property type="molecule type" value="Genomic_DNA"/>
</dbReference>
<reference evidence="2" key="1">
    <citation type="journal article" date="2019" name="Int. J. Syst. Evol. Microbiol.">
        <title>The Global Catalogue of Microorganisms (GCM) 10K type strain sequencing project: providing services to taxonomists for standard genome sequencing and annotation.</title>
        <authorList>
            <consortium name="The Broad Institute Genomics Platform"/>
            <consortium name="The Broad Institute Genome Sequencing Center for Infectious Disease"/>
            <person name="Wu L."/>
            <person name="Ma J."/>
        </authorList>
    </citation>
    <scope>NUCLEOTIDE SEQUENCE [LARGE SCALE GENOMIC DNA]</scope>
    <source>
        <strain evidence="2">KCTC 42644</strain>
    </source>
</reference>
<protein>
    <submittedName>
        <fullName evidence="1">Uncharacterized protein</fullName>
    </submittedName>
</protein>
<sequence>MMTGRAAGAAPPLSEAELDLAVAANGGKVVRMPGRFAVIDGGRPVEAPPAPKMWLCRTCEDDIGVATSVVEPVWQGPLRENGRVRLSSGTKRIVCTHCKMRGKLTFAD</sequence>
<keyword evidence="2" id="KW-1185">Reference proteome</keyword>
<dbReference type="Proteomes" id="UP001595615">
    <property type="component" value="Unassembled WGS sequence"/>
</dbReference>
<comment type="caution">
    <text evidence="1">The sequence shown here is derived from an EMBL/GenBank/DDBJ whole genome shotgun (WGS) entry which is preliminary data.</text>
</comment>
<proteinExistence type="predicted"/>
<evidence type="ECO:0000313" key="1">
    <source>
        <dbReference type="EMBL" id="MFC3713674.1"/>
    </source>
</evidence>